<feature type="non-terminal residue" evidence="2">
    <location>
        <position position="193"/>
    </location>
</feature>
<dbReference type="PANTHER" id="PTHR12517:SF0">
    <property type="entry name" value="INTERMEMBRANE LIPID TRANSFER PROTEIN VPS13B"/>
    <property type="match status" value="1"/>
</dbReference>
<accession>A0A2G9Q0F6</accession>
<evidence type="ECO:0000259" key="1">
    <source>
        <dbReference type="Pfam" id="PF25033"/>
    </source>
</evidence>
<sequence>MLNLSDFLLKTSLKERSRNLIGPVSGSVNLEASWCKHSGNPGLPQSSPKIILDVRCGVLQVFWGQENLNCLNLLNELVQEYLRKESGLGAPSSEQPVLPVSPAVVRPAACKMEHSSDDLRTGLFQYIQDADAQKIPNAYEVVFYNETEDSPGMMLWKYPEPRVLTLVRITPVPFNTTEDPDISTADLGDVLQV</sequence>
<dbReference type="InterPro" id="IPR056747">
    <property type="entry name" value="VPS13-like_M"/>
</dbReference>
<dbReference type="InterPro" id="IPR039782">
    <property type="entry name" value="VPS13B"/>
</dbReference>
<name>A0A2G9Q0F6_AQUCT</name>
<dbReference type="AlphaFoldDB" id="A0A2G9Q0F6"/>
<dbReference type="OrthoDB" id="9901705at2759"/>
<gene>
    <name evidence="2" type="ORF">AB205_0024720</name>
</gene>
<proteinExistence type="predicted"/>
<reference evidence="3" key="1">
    <citation type="journal article" date="2017" name="Nat. Commun.">
        <title>The North American bullfrog draft genome provides insight into hormonal regulation of long noncoding RNA.</title>
        <authorList>
            <person name="Hammond S.A."/>
            <person name="Warren R.L."/>
            <person name="Vandervalk B.P."/>
            <person name="Kucuk E."/>
            <person name="Khan H."/>
            <person name="Gibb E.A."/>
            <person name="Pandoh P."/>
            <person name="Kirk H."/>
            <person name="Zhao Y."/>
            <person name="Jones M."/>
            <person name="Mungall A.J."/>
            <person name="Coope R."/>
            <person name="Pleasance S."/>
            <person name="Moore R.A."/>
            <person name="Holt R.A."/>
            <person name="Round J.M."/>
            <person name="Ohora S."/>
            <person name="Walle B.V."/>
            <person name="Veldhoen N."/>
            <person name="Helbing C.C."/>
            <person name="Birol I."/>
        </authorList>
    </citation>
    <scope>NUCLEOTIDE SEQUENCE [LARGE SCALE GENOMIC DNA]</scope>
</reference>
<keyword evidence="3" id="KW-1185">Reference proteome</keyword>
<organism evidence="2 3">
    <name type="scientific">Aquarana catesbeiana</name>
    <name type="common">American bullfrog</name>
    <name type="synonym">Rana catesbeiana</name>
    <dbReference type="NCBI Taxonomy" id="8400"/>
    <lineage>
        <taxon>Eukaryota</taxon>
        <taxon>Metazoa</taxon>
        <taxon>Chordata</taxon>
        <taxon>Craniata</taxon>
        <taxon>Vertebrata</taxon>
        <taxon>Euteleostomi</taxon>
        <taxon>Amphibia</taxon>
        <taxon>Batrachia</taxon>
        <taxon>Anura</taxon>
        <taxon>Neobatrachia</taxon>
        <taxon>Ranoidea</taxon>
        <taxon>Ranidae</taxon>
        <taxon>Aquarana</taxon>
    </lineage>
</organism>
<protein>
    <recommendedName>
        <fullName evidence="1">VPS13-like middle region domain-containing protein</fullName>
    </recommendedName>
</protein>
<dbReference type="EMBL" id="KV922652">
    <property type="protein sequence ID" value="PIO09069.1"/>
    <property type="molecule type" value="Genomic_DNA"/>
</dbReference>
<dbReference type="Pfam" id="PF25033">
    <property type="entry name" value="VPS13_M"/>
    <property type="match status" value="1"/>
</dbReference>
<evidence type="ECO:0000313" key="3">
    <source>
        <dbReference type="Proteomes" id="UP000228934"/>
    </source>
</evidence>
<dbReference type="Proteomes" id="UP000228934">
    <property type="component" value="Unassembled WGS sequence"/>
</dbReference>
<feature type="domain" description="VPS13-like middle region" evidence="1">
    <location>
        <begin position="8"/>
        <end position="192"/>
    </location>
</feature>
<evidence type="ECO:0000313" key="2">
    <source>
        <dbReference type="EMBL" id="PIO09069.1"/>
    </source>
</evidence>
<dbReference type="PANTHER" id="PTHR12517">
    <property type="entry name" value="VACUOLAR PROTEIN SORTING-ASSOCIATED PROTEIN 13B"/>
    <property type="match status" value="1"/>
</dbReference>